<evidence type="ECO:0000313" key="3">
    <source>
        <dbReference type="Proteomes" id="UP000256379"/>
    </source>
</evidence>
<keyword evidence="1" id="KW-0812">Transmembrane</keyword>
<proteinExistence type="predicted"/>
<dbReference type="EMBL" id="NXLQ01000009">
    <property type="protein sequence ID" value="RDU65891.1"/>
    <property type="molecule type" value="Genomic_DNA"/>
</dbReference>
<dbReference type="RefSeq" id="WP_115543008.1">
    <property type="nucleotide sequence ID" value="NZ_NXLQ01000009.1"/>
</dbReference>
<accession>A0A3D8IMT8</accession>
<organism evidence="2 3">
    <name type="scientific">Helicobacter didelphidarum</name>
    <dbReference type="NCBI Taxonomy" id="2040648"/>
    <lineage>
        <taxon>Bacteria</taxon>
        <taxon>Pseudomonadati</taxon>
        <taxon>Campylobacterota</taxon>
        <taxon>Epsilonproteobacteria</taxon>
        <taxon>Campylobacterales</taxon>
        <taxon>Helicobacteraceae</taxon>
        <taxon>Helicobacter</taxon>
    </lineage>
</organism>
<name>A0A3D8IMT8_9HELI</name>
<sequence length="146" mass="16897">MLFYHNTLAIPCQYVRGLSFLEVLICLIILSIFAIFMIKPYSQEIIAIEAASTHVQMLQKQLNEISYQAFLQKQKINIGTINALLQNAQTNNNLFTFTLRGDDFTLRIKSKQLKLNLRENSNGSYTIACNPSNELCRKIYHRKHKK</sequence>
<feature type="transmembrane region" description="Helical" evidence="1">
    <location>
        <begin position="20"/>
        <end position="38"/>
    </location>
</feature>
<protein>
    <recommendedName>
        <fullName evidence="4">Prepilin-type cleavage/methylation domain-containing protein</fullName>
    </recommendedName>
</protein>
<keyword evidence="1" id="KW-0472">Membrane</keyword>
<keyword evidence="1" id="KW-1133">Transmembrane helix</keyword>
<gene>
    <name evidence="2" type="ORF">CQA53_05440</name>
</gene>
<comment type="caution">
    <text evidence="2">The sequence shown here is derived from an EMBL/GenBank/DDBJ whole genome shotgun (WGS) entry which is preliminary data.</text>
</comment>
<dbReference type="Proteomes" id="UP000256379">
    <property type="component" value="Unassembled WGS sequence"/>
</dbReference>
<keyword evidence="3" id="KW-1185">Reference proteome</keyword>
<dbReference type="OrthoDB" id="5329883at2"/>
<evidence type="ECO:0000313" key="2">
    <source>
        <dbReference type="EMBL" id="RDU65891.1"/>
    </source>
</evidence>
<dbReference type="AlphaFoldDB" id="A0A3D8IMT8"/>
<reference evidence="2 3" key="1">
    <citation type="submission" date="2018-04" db="EMBL/GenBank/DDBJ databases">
        <title>Novel Campyloabacter and Helicobacter Species and Strains.</title>
        <authorList>
            <person name="Mannion A.J."/>
            <person name="Shen Z."/>
            <person name="Fox J.G."/>
        </authorList>
    </citation>
    <scope>NUCLEOTIDE SEQUENCE [LARGE SCALE GENOMIC DNA]</scope>
    <source>
        <strain evidence="2 3">MIT 17-337</strain>
    </source>
</reference>
<evidence type="ECO:0008006" key="4">
    <source>
        <dbReference type="Google" id="ProtNLM"/>
    </source>
</evidence>
<evidence type="ECO:0000256" key="1">
    <source>
        <dbReference type="SAM" id="Phobius"/>
    </source>
</evidence>